<evidence type="ECO:0000256" key="2">
    <source>
        <dbReference type="ARBA" id="ARBA00004892"/>
    </source>
</evidence>
<dbReference type="RefSeq" id="WP_189398175.1">
    <property type="nucleotide sequence ID" value="NZ_BMXA01000001.1"/>
</dbReference>
<dbReference type="EMBL" id="BMXA01000001">
    <property type="protein sequence ID" value="GGZ97584.1"/>
    <property type="molecule type" value="Genomic_DNA"/>
</dbReference>
<dbReference type="GO" id="GO:0019698">
    <property type="term" value="P:D-galacturonate catabolic process"/>
    <property type="evidence" value="ECO:0007669"/>
    <property type="project" value="TreeGrafter"/>
</dbReference>
<proteinExistence type="inferred from homology"/>
<dbReference type="HAMAP" id="MF_00675">
    <property type="entry name" value="UxaC"/>
    <property type="match status" value="1"/>
</dbReference>
<organism evidence="8 9">
    <name type="scientific">Arenicella chitinivorans</name>
    <dbReference type="NCBI Taxonomy" id="1329800"/>
    <lineage>
        <taxon>Bacteria</taxon>
        <taxon>Pseudomonadati</taxon>
        <taxon>Pseudomonadota</taxon>
        <taxon>Gammaproteobacteria</taxon>
        <taxon>Arenicellales</taxon>
        <taxon>Arenicellaceae</taxon>
        <taxon>Arenicella</taxon>
    </lineage>
</organism>
<evidence type="ECO:0000256" key="1">
    <source>
        <dbReference type="ARBA" id="ARBA00001165"/>
    </source>
</evidence>
<comment type="catalytic activity">
    <reaction evidence="1 7">
        <text>D-glucuronate = D-fructuronate</text>
        <dbReference type="Rhea" id="RHEA:13049"/>
        <dbReference type="ChEBI" id="CHEBI:58720"/>
        <dbReference type="ChEBI" id="CHEBI:59863"/>
        <dbReference type="EC" id="5.3.1.12"/>
    </reaction>
</comment>
<dbReference type="Gene3D" id="3.20.20.140">
    <property type="entry name" value="Metal-dependent hydrolases"/>
    <property type="match status" value="1"/>
</dbReference>
<evidence type="ECO:0000313" key="9">
    <source>
        <dbReference type="Proteomes" id="UP000614811"/>
    </source>
</evidence>
<evidence type="ECO:0000256" key="6">
    <source>
        <dbReference type="ARBA" id="ARBA00023235"/>
    </source>
</evidence>
<evidence type="ECO:0000256" key="4">
    <source>
        <dbReference type="ARBA" id="ARBA00012546"/>
    </source>
</evidence>
<sequence length="474" mass="53365">MTTNKHSLLDPNRLFPADSASREIAIQLYNTIKDRPIISPHGHTDPSWFANNECFTDATKLLLVPDHYLFRMLYSQGISMSSLGVPRVDGGAVETDMRKIWHCLAENYHLFRGTPSSMWMDHVFYEVFGLNELFSPATADSFYDHISAQLQTDAYRPRALLDRFNIELIATTEGAIDELPHHRAIAGTEWAKRVITTFRPDDAIDPSREDFIDNVARLGELTGEDTTTWTGYLDAMRARRATFREHGATATDHGHPTAATADLSRSECEALFSKCLSGHSTAAEQELFRAQMLTEMAGMSLEDGMVMQIHAGARRNVNQQVFEQFGRDKGADVPSSTNYLDGLIPLLNKYGNETKLNIILFTLDETTYSRELAPLAGHFPCLKLGPPWWFHDSPEGMLRFRQQATESAGFYNTVGFNDDTRAFLSIPARHDVARRMDCRFLATLVAEGRLRLHEAEELAPALAYDFAKQGYKLS</sequence>
<protein>
    <recommendedName>
        <fullName evidence="5 7">Uronate isomerase</fullName>
        <ecNumber evidence="4 7">5.3.1.12</ecNumber>
    </recommendedName>
    <alternativeName>
        <fullName evidence="7">Glucuronate isomerase</fullName>
    </alternativeName>
    <alternativeName>
        <fullName evidence="7">Uronic isomerase</fullName>
    </alternativeName>
</protein>
<name>A0A918RG82_9GAMM</name>
<reference evidence="8" key="1">
    <citation type="journal article" date="2014" name="Int. J. Syst. Evol. Microbiol.">
        <title>Complete genome sequence of Corynebacterium casei LMG S-19264T (=DSM 44701T), isolated from a smear-ripened cheese.</title>
        <authorList>
            <consortium name="US DOE Joint Genome Institute (JGI-PGF)"/>
            <person name="Walter F."/>
            <person name="Albersmeier A."/>
            <person name="Kalinowski J."/>
            <person name="Ruckert C."/>
        </authorList>
    </citation>
    <scope>NUCLEOTIDE SEQUENCE</scope>
    <source>
        <strain evidence="8">KCTC 12711</strain>
    </source>
</reference>
<comment type="pathway">
    <text evidence="2 7">Carbohydrate metabolism; pentose and glucuronate interconversion.</text>
</comment>
<reference evidence="8" key="2">
    <citation type="submission" date="2020-09" db="EMBL/GenBank/DDBJ databases">
        <authorList>
            <person name="Sun Q."/>
            <person name="Kim S."/>
        </authorList>
    </citation>
    <scope>NUCLEOTIDE SEQUENCE</scope>
    <source>
        <strain evidence="8">KCTC 12711</strain>
    </source>
</reference>
<dbReference type="AlphaFoldDB" id="A0A918RG82"/>
<dbReference type="Gene3D" id="1.10.2020.10">
    <property type="entry name" value="uronate isomerase, domain 2, chain A"/>
    <property type="match status" value="1"/>
</dbReference>
<dbReference type="InterPro" id="IPR032466">
    <property type="entry name" value="Metal_Hydrolase"/>
</dbReference>
<dbReference type="PANTHER" id="PTHR30068">
    <property type="entry name" value="URONATE ISOMERASE"/>
    <property type="match status" value="1"/>
</dbReference>
<dbReference type="EC" id="5.3.1.12" evidence="4 7"/>
<comment type="catalytic activity">
    <reaction evidence="7">
        <text>aldehydo-D-galacturonate = keto-D-tagaturonate</text>
        <dbReference type="Rhea" id="RHEA:27702"/>
        <dbReference type="ChEBI" id="CHEBI:12952"/>
        <dbReference type="ChEBI" id="CHEBI:17886"/>
    </reaction>
</comment>
<gene>
    <name evidence="7 8" type="primary">uxaC</name>
    <name evidence="8" type="ORF">GCM10008090_02360</name>
</gene>
<dbReference type="InterPro" id="IPR003766">
    <property type="entry name" value="Uronate_isomerase"/>
</dbReference>
<dbReference type="GO" id="GO:0042840">
    <property type="term" value="P:D-glucuronate catabolic process"/>
    <property type="evidence" value="ECO:0007669"/>
    <property type="project" value="TreeGrafter"/>
</dbReference>
<keyword evidence="9" id="KW-1185">Reference proteome</keyword>
<dbReference type="NCBIfam" id="NF002794">
    <property type="entry name" value="PRK02925.1"/>
    <property type="match status" value="1"/>
</dbReference>
<comment type="similarity">
    <text evidence="3 7">Belongs to the metallo-dependent hydrolases superfamily. Uronate isomerase family.</text>
</comment>
<dbReference type="SUPFAM" id="SSF51556">
    <property type="entry name" value="Metallo-dependent hydrolases"/>
    <property type="match status" value="1"/>
</dbReference>
<dbReference type="Pfam" id="PF02614">
    <property type="entry name" value="UxaC"/>
    <property type="match status" value="1"/>
</dbReference>
<evidence type="ECO:0000256" key="5">
    <source>
        <dbReference type="ARBA" id="ARBA00020555"/>
    </source>
</evidence>
<accession>A0A918RG82</accession>
<evidence type="ECO:0000313" key="8">
    <source>
        <dbReference type="EMBL" id="GGZ97584.1"/>
    </source>
</evidence>
<evidence type="ECO:0000256" key="7">
    <source>
        <dbReference type="HAMAP-Rule" id="MF_00675"/>
    </source>
</evidence>
<keyword evidence="6 7" id="KW-0413">Isomerase</keyword>
<evidence type="ECO:0000256" key="3">
    <source>
        <dbReference type="ARBA" id="ARBA00008397"/>
    </source>
</evidence>
<dbReference type="Proteomes" id="UP000614811">
    <property type="component" value="Unassembled WGS sequence"/>
</dbReference>
<dbReference type="GO" id="GO:0008880">
    <property type="term" value="F:glucuronate isomerase activity"/>
    <property type="evidence" value="ECO:0007669"/>
    <property type="project" value="UniProtKB-UniRule"/>
</dbReference>
<dbReference type="PANTHER" id="PTHR30068:SF4">
    <property type="entry name" value="URONATE ISOMERASE"/>
    <property type="match status" value="1"/>
</dbReference>
<comment type="caution">
    <text evidence="8">The sequence shown here is derived from an EMBL/GenBank/DDBJ whole genome shotgun (WGS) entry which is preliminary data.</text>
</comment>